<evidence type="ECO:0000313" key="1">
    <source>
        <dbReference type="EnsemblPlants" id="Zm00001eb219930_P001"/>
    </source>
</evidence>
<dbReference type="Proteomes" id="UP000007305">
    <property type="component" value="Chromosome 5"/>
</dbReference>
<accession>A0A804PA88</accession>
<keyword evidence="2" id="KW-1185">Reference proteome</keyword>
<proteinExistence type="predicted"/>
<dbReference type="InParanoid" id="A0A804PA88"/>
<dbReference type="PANTHER" id="PTHR36766">
    <property type="entry name" value="PLANT BROAD-SPECTRUM MILDEW RESISTANCE PROTEIN RPW8"/>
    <property type="match status" value="1"/>
</dbReference>
<dbReference type="SUPFAM" id="SSF52058">
    <property type="entry name" value="L domain-like"/>
    <property type="match status" value="1"/>
</dbReference>
<dbReference type="InterPro" id="IPR032675">
    <property type="entry name" value="LRR_dom_sf"/>
</dbReference>
<sequence length="136" mass="15303">MAILRCSLLKERLELIESLDIQDCSEITSFSADDNDALLQLKSLQSLCISGSNTLQSLPSTLSSMQSLHKLVLWNCPALESLAEEPLPLSVRKIEVALCHPLLKERLVKEYGVDWPKIAHIPWIEIDGEILQRLQI</sequence>
<reference evidence="1" key="3">
    <citation type="submission" date="2021-05" db="UniProtKB">
        <authorList>
            <consortium name="EnsemblPlants"/>
        </authorList>
    </citation>
    <scope>IDENTIFICATION</scope>
    <source>
        <strain evidence="1">cv. B73</strain>
    </source>
</reference>
<organism evidence="1 2">
    <name type="scientific">Zea mays</name>
    <name type="common">Maize</name>
    <dbReference type="NCBI Taxonomy" id="4577"/>
    <lineage>
        <taxon>Eukaryota</taxon>
        <taxon>Viridiplantae</taxon>
        <taxon>Streptophyta</taxon>
        <taxon>Embryophyta</taxon>
        <taxon>Tracheophyta</taxon>
        <taxon>Spermatophyta</taxon>
        <taxon>Magnoliopsida</taxon>
        <taxon>Liliopsida</taxon>
        <taxon>Poales</taxon>
        <taxon>Poaceae</taxon>
        <taxon>PACMAD clade</taxon>
        <taxon>Panicoideae</taxon>
        <taxon>Andropogonodae</taxon>
        <taxon>Andropogoneae</taxon>
        <taxon>Tripsacinae</taxon>
        <taxon>Zea</taxon>
    </lineage>
</organism>
<dbReference type="Gene3D" id="3.80.10.10">
    <property type="entry name" value="Ribonuclease Inhibitor"/>
    <property type="match status" value="1"/>
</dbReference>
<reference evidence="2" key="1">
    <citation type="journal article" date="2009" name="Science">
        <title>The B73 maize genome: complexity, diversity, and dynamics.</title>
        <authorList>
            <person name="Schnable P.S."/>
            <person name="Ware D."/>
            <person name="Fulton R.S."/>
            <person name="Stein J.C."/>
            <person name="Wei F."/>
            <person name="Pasternak S."/>
            <person name="Liang C."/>
            <person name="Zhang J."/>
            <person name="Fulton L."/>
            <person name="Graves T.A."/>
            <person name="Minx P."/>
            <person name="Reily A.D."/>
            <person name="Courtney L."/>
            <person name="Kruchowski S.S."/>
            <person name="Tomlinson C."/>
            <person name="Strong C."/>
            <person name="Delehaunty K."/>
            <person name="Fronick C."/>
            <person name="Courtney B."/>
            <person name="Rock S.M."/>
            <person name="Belter E."/>
            <person name="Du F."/>
            <person name="Kim K."/>
            <person name="Abbott R.M."/>
            <person name="Cotton M."/>
            <person name="Levy A."/>
            <person name="Marchetto P."/>
            <person name="Ochoa K."/>
            <person name="Jackson S.M."/>
            <person name="Gillam B."/>
            <person name="Chen W."/>
            <person name="Yan L."/>
            <person name="Higginbotham J."/>
            <person name="Cardenas M."/>
            <person name="Waligorski J."/>
            <person name="Applebaum E."/>
            <person name="Phelps L."/>
            <person name="Falcone J."/>
            <person name="Kanchi K."/>
            <person name="Thane T."/>
            <person name="Scimone A."/>
            <person name="Thane N."/>
            <person name="Henke J."/>
            <person name="Wang T."/>
            <person name="Ruppert J."/>
            <person name="Shah N."/>
            <person name="Rotter K."/>
            <person name="Hodges J."/>
            <person name="Ingenthron E."/>
            <person name="Cordes M."/>
            <person name="Kohlberg S."/>
            <person name="Sgro J."/>
            <person name="Delgado B."/>
            <person name="Mead K."/>
            <person name="Chinwalla A."/>
            <person name="Leonard S."/>
            <person name="Crouse K."/>
            <person name="Collura K."/>
            <person name="Kudrna D."/>
            <person name="Currie J."/>
            <person name="He R."/>
            <person name="Angelova A."/>
            <person name="Rajasekar S."/>
            <person name="Mueller T."/>
            <person name="Lomeli R."/>
            <person name="Scara G."/>
            <person name="Ko A."/>
            <person name="Delaney K."/>
            <person name="Wissotski M."/>
            <person name="Lopez G."/>
            <person name="Campos D."/>
            <person name="Braidotti M."/>
            <person name="Ashley E."/>
            <person name="Golser W."/>
            <person name="Kim H."/>
            <person name="Lee S."/>
            <person name="Lin J."/>
            <person name="Dujmic Z."/>
            <person name="Kim W."/>
            <person name="Talag J."/>
            <person name="Zuccolo A."/>
            <person name="Fan C."/>
            <person name="Sebastian A."/>
            <person name="Kramer M."/>
            <person name="Spiegel L."/>
            <person name="Nascimento L."/>
            <person name="Zutavern T."/>
            <person name="Miller B."/>
            <person name="Ambroise C."/>
            <person name="Muller S."/>
            <person name="Spooner W."/>
            <person name="Narechania A."/>
            <person name="Ren L."/>
            <person name="Wei S."/>
            <person name="Kumari S."/>
            <person name="Faga B."/>
            <person name="Levy M.J."/>
            <person name="McMahan L."/>
            <person name="Van Buren P."/>
            <person name="Vaughn M.W."/>
            <person name="Ying K."/>
            <person name="Yeh C.-T."/>
            <person name="Emrich S.J."/>
            <person name="Jia Y."/>
            <person name="Kalyanaraman A."/>
            <person name="Hsia A.-P."/>
            <person name="Barbazuk W.B."/>
            <person name="Baucom R.S."/>
            <person name="Brutnell T.P."/>
            <person name="Carpita N.C."/>
            <person name="Chaparro C."/>
            <person name="Chia J.-M."/>
            <person name="Deragon J.-M."/>
            <person name="Estill J.C."/>
            <person name="Fu Y."/>
            <person name="Jeddeloh J.A."/>
            <person name="Han Y."/>
            <person name="Lee H."/>
            <person name="Li P."/>
            <person name="Lisch D.R."/>
            <person name="Liu S."/>
            <person name="Liu Z."/>
            <person name="Nagel D.H."/>
            <person name="McCann M.C."/>
            <person name="SanMiguel P."/>
            <person name="Myers A.M."/>
            <person name="Nettleton D."/>
            <person name="Nguyen J."/>
            <person name="Penning B.W."/>
            <person name="Ponnala L."/>
            <person name="Schneider K.L."/>
            <person name="Schwartz D.C."/>
            <person name="Sharma A."/>
            <person name="Soderlund C."/>
            <person name="Springer N.M."/>
            <person name="Sun Q."/>
            <person name="Wang H."/>
            <person name="Waterman M."/>
            <person name="Westerman R."/>
            <person name="Wolfgruber T.K."/>
            <person name="Yang L."/>
            <person name="Yu Y."/>
            <person name="Zhang L."/>
            <person name="Zhou S."/>
            <person name="Zhu Q."/>
            <person name="Bennetzen J.L."/>
            <person name="Dawe R.K."/>
            <person name="Jiang J."/>
            <person name="Jiang N."/>
            <person name="Presting G.G."/>
            <person name="Wessler S.R."/>
            <person name="Aluru S."/>
            <person name="Martienssen R.A."/>
            <person name="Clifton S.W."/>
            <person name="McCombie W.R."/>
            <person name="Wing R.A."/>
            <person name="Wilson R.K."/>
        </authorList>
    </citation>
    <scope>NUCLEOTIDE SEQUENCE [LARGE SCALE GENOMIC DNA]</scope>
    <source>
        <strain evidence="2">cv. B73</strain>
    </source>
</reference>
<name>A0A804PA88_MAIZE</name>
<reference evidence="1" key="2">
    <citation type="submission" date="2019-07" db="EMBL/GenBank/DDBJ databases">
        <authorList>
            <person name="Seetharam A."/>
            <person name="Woodhouse M."/>
            <person name="Cannon E."/>
        </authorList>
    </citation>
    <scope>NUCLEOTIDE SEQUENCE [LARGE SCALE GENOMIC DNA]</scope>
    <source>
        <strain evidence="1">cv. B73</strain>
    </source>
</reference>
<evidence type="ECO:0008006" key="3">
    <source>
        <dbReference type="Google" id="ProtNLM"/>
    </source>
</evidence>
<dbReference type="AlphaFoldDB" id="A0A804PA88"/>
<dbReference type="EnsemblPlants" id="Zm00001eb219930_T001">
    <property type="protein sequence ID" value="Zm00001eb219930_P001"/>
    <property type="gene ID" value="Zm00001eb219930"/>
</dbReference>
<dbReference type="PANTHER" id="PTHR36766:SF45">
    <property type="entry name" value="NB-ARC DOMAIN-CONTAINING PROTEIN"/>
    <property type="match status" value="1"/>
</dbReference>
<protein>
    <recommendedName>
        <fullName evidence="3">Disease resistance protein</fullName>
    </recommendedName>
</protein>
<dbReference type="Gramene" id="Zm00001eb219930_T001">
    <property type="protein sequence ID" value="Zm00001eb219930_P001"/>
    <property type="gene ID" value="Zm00001eb219930"/>
</dbReference>
<evidence type="ECO:0000313" key="2">
    <source>
        <dbReference type="Proteomes" id="UP000007305"/>
    </source>
</evidence>